<dbReference type="PANTHER" id="PTHR24148:SF73">
    <property type="entry name" value="HET DOMAIN PROTEIN (AFU_ORTHOLOGUE AFUA_8G01020)"/>
    <property type="match status" value="1"/>
</dbReference>
<feature type="domain" description="Heterokaryon incompatibility" evidence="2">
    <location>
        <begin position="99"/>
        <end position="282"/>
    </location>
</feature>
<comment type="caution">
    <text evidence="3">The sequence shown here is derived from an EMBL/GenBank/DDBJ whole genome shotgun (WGS) entry which is preliminary data.</text>
</comment>
<dbReference type="PANTHER" id="PTHR24148">
    <property type="entry name" value="ANKYRIN REPEAT DOMAIN-CONTAINING PROTEIN 39 HOMOLOG-RELATED"/>
    <property type="match status" value="1"/>
</dbReference>
<gene>
    <name evidence="3" type="ORF">JX265_006872</name>
</gene>
<evidence type="ECO:0000256" key="1">
    <source>
        <dbReference type="SAM" id="MobiDB-lite"/>
    </source>
</evidence>
<dbReference type="Proteomes" id="UP000829685">
    <property type="component" value="Unassembled WGS sequence"/>
</dbReference>
<evidence type="ECO:0000259" key="2">
    <source>
        <dbReference type="Pfam" id="PF06985"/>
    </source>
</evidence>
<dbReference type="EMBL" id="JAFIMR010000016">
    <property type="protein sequence ID" value="KAI1868893.1"/>
    <property type="molecule type" value="Genomic_DNA"/>
</dbReference>
<dbReference type="InterPro" id="IPR052895">
    <property type="entry name" value="HetReg/Transcr_Mod"/>
</dbReference>
<protein>
    <recommendedName>
        <fullName evidence="2">Heterokaryon incompatibility domain-containing protein</fullName>
    </recommendedName>
</protein>
<organism evidence="3 4">
    <name type="scientific">Neoarthrinium moseri</name>
    <dbReference type="NCBI Taxonomy" id="1658444"/>
    <lineage>
        <taxon>Eukaryota</taxon>
        <taxon>Fungi</taxon>
        <taxon>Dikarya</taxon>
        <taxon>Ascomycota</taxon>
        <taxon>Pezizomycotina</taxon>
        <taxon>Sordariomycetes</taxon>
        <taxon>Xylariomycetidae</taxon>
        <taxon>Amphisphaeriales</taxon>
        <taxon>Apiosporaceae</taxon>
        <taxon>Neoarthrinium</taxon>
    </lineage>
</organism>
<dbReference type="InterPro" id="IPR010730">
    <property type="entry name" value="HET"/>
</dbReference>
<dbReference type="Pfam" id="PF06985">
    <property type="entry name" value="HET"/>
    <property type="match status" value="1"/>
</dbReference>
<sequence>MEHDAIDLSQFEDSSEQKSWVPEKPHYDPSSGLYGNFNQGDFTRVRNTAYELAGKVQRLETIRLLKPITTTTATGATCEDESTVRYCLQEFTCNESPAYVALSYVWGPANLSIDECIIVNDVKRTIHRNLSLALRDVASSISGGNSEEACDYIWVDAICIDQSNNSEKEQVVPHMGQIFSSAARVYAWLGPFSDYGASRCEKMLSFLETLGVLFWQLARDISQQRDDNAPPLHDIMASCLPSLTKMFDSCVDDQINLINYFMRDYYQFSKLEYWRRMWVLQEVHLAKDLRFVCNLEHRFPLRLITGGVLLLETFQQHVVACESSAQSLTASRPALRRFAVTNPACPEMHQMLLYTTMYDPAVMSLRLAMTNFCVKDRPWGCVASNAPDMIFGLLGFATSQEREYITPDYVSLTDMVFKDVTRTLILRGGFTDILSWAQLGRDMIWMPTWVPDYSSTIRESLCSQHQAKSWLPKFNAGGALDFEFPPQKSEEDVLTLSGTIIDTISSVGSIWRPGVVDPKKIHDLPQAGNIIFSSNTAQTTTTRFASYTDILSFLQEANMFCSKAEALRSRKVSSVKAEPLGTLTITQAPTHPPPTRDASWRVPCADQLVVNGRLVRSDPVTPHLHALTLQTLEASKLSFTADDSGTSPVPFPIECRPYVESLLRWVDKRIFITQKGFVGLGPVGIAPGCGVAVFDGFAAPYILRKDGWRWPQNKPSSQKDIGANSTDEKSAAEPRVPYEVFQLAGEAYVDGFMDCEVETIGMGKQLIHLV</sequence>
<proteinExistence type="predicted"/>
<keyword evidence="4" id="KW-1185">Reference proteome</keyword>
<evidence type="ECO:0000313" key="3">
    <source>
        <dbReference type="EMBL" id="KAI1868893.1"/>
    </source>
</evidence>
<name>A0A9P9WL52_9PEZI</name>
<feature type="region of interest" description="Disordered" evidence="1">
    <location>
        <begin position="712"/>
        <end position="733"/>
    </location>
</feature>
<accession>A0A9P9WL52</accession>
<dbReference type="AlphaFoldDB" id="A0A9P9WL52"/>
<evidence type="ECO:0000313" key="4">
    <source>
        <dbReference type="Proteomes" id="UP000829685"/>
    </source>
</evidence>
<reference evidence="3" key="1">
    <citation type="submission" date="2021-03" db="EMBL/GenBank/DDBJ databases">
        <title>Revisited historic fungal species revealed as producer of novel bioactive compounds through whole genome sequencing and comparative genomics.</title>
        <authorList>
            <person name="Vignolle G.A."/>
            <person name="Hochenegger N."/>
            <person name="Mach R.L."/>
            <person name="Mach-Aigner A.R."/>
            <person name="Javad Rahimi M."/>
            <person name="Salim K.A."/>
            <person name="Chan C.M."/>
            <person name="Lim L.B.L."/>
            <person name="Cai F."/>
            <person name="Druzhinina I.S."/>
            <person name="U'Ren J.M."/>
            <person name="Derntl C."/>
        </authorList>
    </citation>
    <scope>NUCLEOTIDE SEQUENCE</scope>
    <source>
        <strain evidence="3">TUCIM 5799</strain>
    </source>
</reference>
<feature type="compositionally biased region" description="Polar residues" evidence="1">
    <location>
        <begin position="713"/>
        <end position="725"/>
    </location>
</feature>
<feature type="region of interest" description="Disordered" evidence="1">
    <location>
        <begin position="1"/>
        <end position="25"/>
    </location>
</feature>